<dbReference type="Proteomes" id="UP001174936">
    <property type="component" value="Unassembled WGS sequence"/>
</dbReference>
<dbReference type="SUPFAM" id="SSF56281">
    <property type="entry name" value="Metallo-hydrolase/oxidoreductase"/>
    <property type="match status" value="1"/>
</dbReference>
<evidence type="ECO:0000313" key="4">
    <source>
        <dbReference type="Proteomes" id="UP001174936"/>
    </source>
</evidence>
<sequence length="497" mass="54656">MLLQLEVDEKKAAASLLRPDHHADAPAPTLTSFAAWMTASTTATAPADDKPVSFRNPWPSWYQPTPAQVWNNLQWGDRGPDPCVDLAVSHLSGLDAPANPPAENKRPSFTDITKWPDSTGAKAARLLRIVEPDFTLPKTPCKAKATWLGHAGVLVQLVPRTQTPSSRSINCIFDPIFSARSSPSKSFGPIRTYPPPCTVESLPPLDAVFISHNHYDHLDADTITSIWSHHRDTVRFFAGLGNKKWFLDCGIPADRVLDLDWWDSAQLTYPDNPSDSLRIWCTPSQHQSGRSGSEPNSTLWASWTLDYHTAGATPYRVFFAGDTGYRFHEDPAWPPPPPAGAKWDSLGPVEVVDEEEDTKYPACPAFAEIRDRLGPPHLLLLPISVGATYSYVKSLVYLPDWMSPVPWHSPGVTGANHMPAWDAVHVLKLMTGGEPAVAIGMHWGTFVPDATEVLGTLGQLEWACRKKGVEFGRDLASEGAQEGKWFLALDHGQTVCL</sequence>
<dbReference type="AlphaFoldDB" id="A0AA39Y4G9"/>
<feature type="region of interest" description="Disordered" evidence="1">
    <location>
        <begin position="94"/>
        <end position="114"/>
    </location>
</feature>
<keyword evidence="4" id="KW-1185">Reference proteome</keyword>
<dbReference type="GO" id="GO:0005737">
    <property type="term" value="C:cytoplasm"/>
    <property type="evidence" value="ECO:0007669"/>
    <property type="project" value="TreeGrafter"/>
</dbReference>
<evidence type="ECO:0000256" key="1">
    <source>
        <dbReference type="SAM" id="MobiDB-lite"/>
    </source>
</evidence>
<comment type="caution">
    <text evidence="3">The sequence shown here is derived from an EMBL/GenBank/DDBJ whole genome shotgun (WGS) entry which is preliminary data.</text>
</comment>
<organism evidence="3 4">
    <name type="scientific">Cercophora newfieldiana</name>
    <dbReference type="NCBI Taxonomy" id="92897"/>
    <lineage>
        <taxon>Eukaryota</taxon>
        <taxon>Fungi</taxon>
        <taxon>Dikarya</taxon>
        <taxon>Ascomycota</taxon>
        <taxon>Pezizomycotina</taxon>
        <taxon>Sordariomycetes</taxon>
        <taxon>Sordariomycetidae</taxon>
        <taxon>Sordariales</taxon>
        <taxon>Lasiosphaeriaceae</taxon>
        <taxon>Cercophora</taxon>
    </lineage>
</organism>
<feature type="domain" description="Metallo-beta-lactamase" evidence="2">
    <location>
        <begin position="172"/>
        <end position="325"/>
    </location>
</feature>
<dbReference type="PANTHER" id="PTHR15032:SF27">
    <property type="entry name" value="N-ACYL-PHOSPHATIDYLETHANOLAMINE-HYDROLYZING PHOSPHOLIPASE D"/>
    <property type="match status" value="1"/>
</dbReference>
<dbReference type="GO" id="GO:0070291">
    <property type="term" value="P:N-acylethanolamine metabolic process"/>
    <property type="evidence" value="ECO:0007669"/>
    <property type="project" value="TreeGrafter"/>
</dbReference>
<protein>
    <submittedName>
        <fullName evidence="3">Beta-lactamase superfamily domain-containing protein</fullName>
    </submittedName>
</protein>
<reference evidence="3" key="1">
    <citation type="submission" date="2023-06" db="EMBL/GenBank/DDBJ databases">
        <title>Genome-scale phylogeny and comparative genomics of the fungal order Sordariales.</title>
        <authorList>
            <consortium name="Lawrence Berkeley National Laboratory"/>
            <person name="Hensen N."/>
            <person name="Bonometti L."/>
            <person name="Westerberg I."/>
            <person name="Brannstrom I.O."/>
            <person name="Guillou S."/>
            <person name="Cros-Aarteil S."/>
            <person name="Calhoun S."/>
            <person name="Haridas S."/>
            <person name="Kuo A."/>
            <person name="Mondo S."/>
            <person name="Pangilinan J."/>
            <person name="Riley R."/>
            <person name="Labutti K."/>
            <person name="Andreopoulos B."/>
            <person name="Lipzen A."/>
            <person name="Chen C."/>
            <person name="Yanf M."/>
            <person name="Daum C."/>
            <person name="Ng V."/>
            <person name="Clum A."/>
            <person name="Steindorff A."/>
            <person name="Ohm R."/>
            <person name="Martin F."/>
            <person name="Silar P."/>
            <person name="Natvig D."/>
            <person name="Lalanne C."/>
            <person name="Gautier V."/>
            <person name="Ament-Velasquez S.L."/>
            <person name="Kruys A."/>
            <person name="Hutchinson M.I."/>
            <person name="Powell A.J."/>
            <person name="Barry K."/>
            <person name="Miller A.N."/>
            <person name="Grigoriev I.V."/>
            <person name="Debuchy R."/>
            <person name="Gladieux P."/>
            <person name="Thoren M.H."/>
            <person name="Johannesson H."/>
        </authorList>
    </citation>
    <scope>NUCLEOTIDE SEQUENCE</scope>
    <source>
        <strain evidence="3">SMH2532-1</strain>
    </source>
</reference>
<dbReference type="Gene3D" id="3.60.15.10">
    <property type="entry name" value="Ribonuclease Z/Hydroxyacylglutathione hydrolase-like"/>
    <property type="match status" value="1"/>
</dbReference>
<dbReference type="InterPro" id="IPR001279">
    <property type="entry name" value="Metallo-B-lactamas"/>
</dbReference>
<proteinExistence type="predicted"/>
<dbReference type="GO" id="GO:0070290">
    <property type="term" value="F:N-acylphosphatidylethanolamine-specific phospholipase D activity"/>
    <property type="evidence" value="ECO:0007669"/>
    <property type="project" value="TreeGrafter"/>
</dbReference>
<gene>
    <name evidence="3" type="ORF">B0T16DRAFT_417521</name>
</gene>
<evidence type="ECO:0000313" key="3">
    <source>
        <dbReference type="EMBL" id="KAK0644340.1"/>
    </source>
</evidence>
<dbReference type="PANTHER" id="PTHR15032">
    <property type="entry name" value="N-ACYL-PHOSPHATIDYLETHANOLAMINE-HYDROLYZING PHOSPHOLIPASE D"/>
    <property type="match status" value="1"/>
</dbReference>
<dbReference type="GO" id="GO:0070292">
    <property type="term" value="P:N-acylphosphatidylethanolamine metabolic process"/>
    <property type="evidence" value="ECO:0007669"/>
    <property type="project" value="TreeGrafter"/>
</dbReference>
<dbReference type="EMBL" id="JAULSV010000005">
    <property type="protein sequence ID" value="KAK0644340.1"/>
    <property type="molecule type" value="Genomic_DNA"/>
</dbReference>
<dbReference type="Pfam" id="PF12706">
    <property type="entry name" value="Lactamase_B_2"/>
    <property type="match status" value="1"/>
</dbReference>
<evidence type="ECO:0000259" key="2">
    <source>
        <dbReference type="Pfam" id="PF12706"/>
    </source>
</evidence>
<dbReference type="InterPro" id="IPR036866">
    <property type="entry name" value="RibonucZ/Hydroxyglut_hydro"/>
</dbReference>
<accession>A0AA39Y4G9</accession>
<name>A0AA39Y4G9_9PEZI</name>